<feature type="chain" id="PRO_5007897471" description="DUF5666 domain-containing protein" evidence="1">
    <location>
        <begin position="36"/>
        <end position="177"/>
    </location>
</feature>
<accession>A0A168GYP1</accession>
<evidence type="ECO:0000313" key="3">
    <source>
        <dbReference type="Proteomes" id="UP000054683"/>
    </source>
</evidence>
<dbReference type="Proteomes" id="UP000054683">
    <property type="component" value="Unassembled WGS sequence"/>
</dbReference>
<organism evidence="2 3">
    <name type="scientific">Caballeronia udeis</name>
    <dbReference type="NCBI Taxonomy" id="1232866"/>
    <lineage>
        <taxon>Bacteria</taxon>
        <taxon>Pseudomonadati</taxon>
        <taxon>Pseudomonadota</taxon>
        <taxon>Betaproteobacteria</taxon>
        <taxon>Burkholderiales</taxon>
        <taxon>Burkholderiaceae</taxon>
        <taxon>Caballeronia</taxon>
    </lineage>
</organism>
<evidence type="ECO:0000256" key="1">
    <source>
        <dbReference type="SAM" id="SignalP"/>
    </source>
</evidence>
<dbReference type="RefSeq" id="WP_156529018.1">
    <property type="nucleotide sequence ID" value="NZ_FCOK02000056.1"/>
</dbReference>
<dbReference type="OrthoDB" id="9009297at2"/>
<evidence type="ECO:0000313" key="2">
    <source>
        <dbReference type="EMBL" id="SAP34801.1"/>
    </source>
</evidence>
<dbReference type="AlphaFoldDB" id="A0A168GYP1"/>
<gene>
    <name evidence="2" type="ORF">AWB69_06358</name>
</gene>
<keyword evidence="1" id="KW-0732">Signal</keyword>
<sequence>MKSKSNSTKSRKALWSFKSALVAAASSMVMTGAFAASIDGTTSVRIGGKLQSVDMNTHQVTVINARGAAEVFKVGDNIPNLDKIKPGTNVFGTSERAVRLTVLDSSTLAATPSPDGNQTVASVARVDGRTVTLRDTQGAELTVQANSQKAAATVIQGTRVLVDVVDASSLSSGRVLK</sequence>
<feature type="signal peptide" evidence="1">
    <location>
        <begin position="1"/>
        <end position="35"/>
    </location>
</feature>
<reference evidence="2 3" key="1">
    <citation type="submission" date="2016-01" db="EMBL/GenBank/DDBJ databases">
        <authorList>
            <person name="McClelland M."/>
            <person name="Jain A."/>
            <person name="Saraogi P."/>
            <person name="Mendelson R."/>
            <person name="Westerman R."/>
            <person name="SanMiguel P."/>
            <person name="Csonka L."/>
        </authorList>
    </citation>
    <scope>NUCLEOTIDE SEQUENCE [LARGE SCALE GENOMIC DNA]</scope>
    <source>
        <strain evidence="2">LMG 27134</strain>
    </source>
</reference>
<dbReference type="EMBL" id="FCOK02000056">
    <property type="protein sequence ID" value="SAP34801.1"/>
    <property type="molecule type" value="Genomic_DNA"/>
</dbReference>
<proteinExistence type="predicted"/>
<name>A0A168GYP1_9BURK</name>
<protein>
    <recommendedName>
        <fullName evidence="4">DUF5666 domain-containing protein</fullName>
    </recommendedName>
</protein>
<evidence type="ECO:0008006" key="4">
    <source>
        <dbReference type="Google" id="ProtNLM"/>
    </source>
</evidence>